<keyword evidence="7" id="KW-1015">Disulfide bond</keyword>
<reference evidence="10" key="5">
    <citation type="submission" date="2025-09" db="UniProtKB">
        <authorList>
            <consortium name="Ensembl"/>
        </authorList>
    </citation>
    <scope>IDENTIFICATION</scope>
</reference>
<keyword evidence="11" id="KW-1185">Reference proteome</keyword>
<reference evidence="11" key="1">
    <citation type="journal article" date="2006" name="Science">
        <title>Ancient noncoding elements conserved in the human genome.</title>
        <authorList>
            <person name="Venkatesh B."/>
            <person name="Kirkness E.F."/>
            <person name="Loh Y.H."/>
            <person name="Halpern A.L."/>
            <person name="Lee A.P."/>
            <person name="Johnson J."/>
            <person name="Dandona N."/>
            <person name="Viswanathan L.D."/>
            <person name="Tay A."/>
            <person name="Venter J.C."/>
            <person name="Strausberg R.L."/>
            <person name="Brenner S."/>
        </authorList>
    </citation>
    <scope>NUCLEOTIDE SEQUENCE [LARGE SCALE GENOMIC DNA]</scope>
</reference>
<reference evidence="11" key="2">
    <citation type="journal article" date="2007" name="PLoS Biol.">
        <title>Survey sequencing and comparative analysis of the elephant shark (Callorhinchus milii) genome.</title>
        <authorList>
            <person name="Venkatesh B."/>
            <person name="Kirkness E.F."/>
            <person name="Loh Y.H."/>
            <person name="Halpern A.L."/>
            <person name="Lee A.P."/>
            <person name="Johnson J."/>
            <person name="Dandona N."/>
            <person name="Viswanathan L.D."/>
            <person name="Tay A."/>
            <person name="Venter J.C."/>
            <person name="Strausberg R.L."/>
            <person name="Brenner S."/>
        </authorList>
    </citation>
    <scope>NUCLEOTIDE SEQUENCE [LARGE SCALE GENOMIC DNA]</scope>
</reference>
<dbReference type="GO" id="GO:0005886">
    <property type="term" value="C:plasma membrane"/>
    <property type="evidence" value="ECO:0007669"/>
    <property type="project" value="UniProtKB-SubCell"/>
</dbReference>
<keyword evidence="6 9" id="KW-0472">Membrane</keyword>
<dbReference type="Proteomes" id="UP000314986">
    <property type="component" value="Unassembled WGS sequence"/>
</dbReference>
<sequence length="282" mass="31631">MNISHPNYTKVTLLIISNLIYSEPDVSISVLNMFILSSNVTTSEVLNSVQTYIANCRNHPGSCQFLHHYQMFYKDKKLCSLKFPECDSATAECNDFNGIAVCQCKDGYFKYSTMDHSCRACDDGYKLKNGTCIPCLFGFGGFNCKNPYKLITVVIAAAGGGLLLILGIALTITCCRKGKKDIRKLIFKGEDFQMSPYADYPKNPRISAEWGKETIELQENGSTKNLLQMTDVYCSSGLRVSDVDRNGLYPYTGLPGSRYSCIYPGQYNPSFISDEARRRDYF</sequence>
<keyword evidence="2" id="KW-1003">Cell membrane</keyword>
<dbReference type="InterPro" id="IPR009030">
    <property type="entry name" value="Growth_fac_rcpt_cys_sf"/>
</dbReference>
<evidence type="ECO:0000256" key="2">
    <source>
        <dbReference type="ARBA" id="ARBA00022475"/>
    </source>
</evidence>
<evidence type="ECO:0000256" key="7">
    <source>
        <dbReference type="ARBA" id="ARBA00023157"/>
    </source>
</evidence>
<dbReference type="PANTHER" id="PTHR24037:SF3">
    <property type="entry name" value="PROTEIN HEG HOMOLOG 1"/>
    <property type="match status" value="1"/>
</dbReference>
<keyword evidence="4" id="KW-0732">Signal</keyword>
<name>A0A4W3HPT1_CALMI</name>
<dbReference type="PANTHER" id="PTHR24037">
    <property type="entry name" value="HEART DEVELOPMENT PROTEIN WITH EGF-LIKE DOMAINS 1"/>
    <property type="match status" value="1"/>
</dbReference>
<accession>A0A4W3HPT1</accession>
<keyword evidence="8" id="KW-0325">Glycoprotein</keyword>
<keyword evidence="3" id="KW-0245">EGF-like domain</keyword>
<evidence type="ECO:0000313" key="10">
    <source>
        <dbReference type="Ensembl" id="ENSCMIP00000019278.1"/>
    </source>
</evidence>
<evidence type="ECO:0000256" key="4">
    <source>
        <dbReference type="ARBA" id="ARBA00022729"/>
    </source>
</evidence>
<evidence type="ECO:0000256" key="5">
    <source>
        <dbReference type="ARBA" id="ARBA00022737"/>
    </source>
</evidence>
<reference evidence="11" key="3">
    <citation type="journal article" date="2014" name="Nature">
        <title>Elephant shark genome provides unique insights into gnathostome evolution.</title>
        <authorList>
            <consortium name="International Elephant Shark Genome Sequencing Consortium"/>
            <person name="Venkatesh B."/>
            <person name="Lee A.P."/>
            <person name="Ravi V."/>
            <person name="Maurya A.K."/>
            <person name="Lian M.M."/>
            <person name="Swann J.B."/>
            <person name="Ohta Y."/>
            <person name="Flajnik M.F."/>
            <person name="Sutoh Y."/>
            <person name="Kasahara M."/>
            <person name="Hoon S."/>
            <person name="Gangu V."/>
            <person name="Roy S.W."/>
            <person name="Irimia M."/>
            <person name="Korzh V."/>
            <person name="Kondrychyn I."/>
            <person name="Lim Z.W."/>
            <person name="Tay B.H."/>
            <person name="Tohari S."/>
            <person name="Kong K.W."/>
            <person name="Ho S."/>
            <person name="Lorente-Galdos B."/>
            <person name="Quilez J."/>
            <person name="Marques-Bonet T."/>
            <person name="Raney B.J."/>
            <person name="Ingham P.W."/>
            <person name="Tay A."/>
            <person name="Hillier L.W."/>
            <person name="Minx P."/>
            <person name="Boehm T."/>
            <person name="Wilson R.K."/>
            <person name="Brenner S."/>
            <person name="Warren W.C."/>
        </authorList>
    </citation>
    <scope>NUCLEOTIDE SEQUENCE [LARGE SCALE GENOMIC DNA]</scope>
</reference>
<evidence type="ECO:0000256" key="9">
    <source>
        <dbReference type="SAM" id="Phobius"/>
    </source>
</evidence>
<evidence type="ECO:0000256" key="6">
    <source>
        <dbReference type="ARBA" id="ARBA00023136"/>
    </source>
</evidence>
<dbReference type="InParanoid" id="A0A4W3HPT1"/>
<dbReference type="AlphaFoldDB" id="A0A4W3HPT1"/>
<dbReference type="SUPFAM" id="SSF57184">
    <property type="entry name" value="Growth factor receptor domain"/>
    <property type="match status" value="1"/>
</dbReference>
<keyword evidence="9" id="KW-1133">Transmembrane helix</keyword>
<evidence type="ECO:0000256" key="1">
    <source>
        <dbReference type="ARBA" id="ARBA00004236"/>
    </source>
</evidence>
<comment type="subcellular location">
    <subcellularLocation>
        <location evidence="1">Cell membrane</location>
    </subcellularLocation>
</comment>
<reference evidence="10" key="4">
    <citation type="submission" date="2025-08" db="UniProtKB">
        <authorList>
            <consortium name="Ensembl"/>
        </authorList>
    </citation>
    <scope>IDENTIFICATION</scope>
</reference>
<protein>
    <recommendedName>
        <fullName evidence="12">EGF-like domain-containing protein</fullName>
    </recommendedName>
</protein>
<evidence type="ECO:0000256" key="3">
    <source>
        <dbReference type="ARBA" id="ARBA00022536"/>
    </source>
</evidence>
<keyword evidence="5" id="KW-0677">Repeat</keyword>
<evidence type="ECO:0000313" key="11">
    <source>
        <dbReference type="Proteomes" id="UP000314986"/>
    </source>
</evidence>
<feature type="transmembrane region" description="Helical" evidence="9">
    <location>
        <begin position="150"/>
        <end position="175"/>
    </location>
</feature>
<keyword evidence="9" id="KW-0812">Transmembrane</keyword>
<proteinExistence type="predicted"/>
<evidence type="ECO:0000256" key="8">
    <source>
        <dbReference type="ARBA" id="ARBA00023180"/>
    </source>
</evidence>
<dbReference type="GeneTree" id="ENSGT00710000106813"/>
<dbReference type="Ensembl" id="ENSCMIT00000019641.1">
    <property type="protein sequence ID" value="ENSCMIP00000019278.1"/>
    <property type="gene ID" value="ENSCMIG00000009000.1"/>
</dbReference>
<organism evidence="10 11">
    <name type="scientific">Callorhinchus milii</name>
    <name type="common">Ghost shark</name>
    <dbReference type="NCBI Taxonomy" id="7868"/>
    <lineage>
        <taxon>Eukaryota</taxon>
        <taxon>Metazoa</taxon>
        <taxon>Chordata</taxon>
        <taxon>Craniata</taxon>
        <taxon>Vertebrata</taxon>
        <taxon>Chondrichthyes</taxon>
        <taxon>Holocephali</taxon>
        <taxon>Chimaeriformes</taxon>
        <taxon>Callorhinchidae</taxon>
        <taxon>Callorhinchus</taxon>
    </lineage>
</organism>
<evidence type="ECO:0008006" key="12">
    <source>
        <dbReference type="Google" id="ProtNLM"/>
    </source>
</evidence>